<dbReference type="InterPro" id="IPR000412">
    <property type="entry name" value="ABC_2_transport"/>
</dbReference>
<name>A0A6J6V1S3_9ZZZZ</name>
<accession>A0A6J6V1S3</accession>
<gene>
    <name evidence="7" type="ORF">UFOPK2872_00783</name>
</gene>
<keyword evidence="2 5" id="KW-0812">Transmembrane</keyword>
<protein>
    <submittedName>
        <fullName evidence="7">Unannotated protein</fullName>
    </submittedName>
</protein>
<evidence type="ECO:0000256" key="2">
    <source>
        <dbReference type="ARBA" id="ARBA00022692"/>
    </source>
</evidence>
<dbReference type="GO" id="GO:0043190">
    <property type="term" value="C:ATP-binding cassette (ABC) transporter complex"/>
    <property type="evidence" value="ECO:0007669"/>
    <property type="project" value="InterPro"/>
</dbReference>
<feature type="transmembrane region" description="Helical" evidence="5">
    <location>
        <begin position="80"/>
        <end position="101"/>
    </location>
</feature>
<feature type="domain" description="ABC transmembrane type-2" evidence="6">
    <location>
        <begin position="40"/>
        <end position="270"/>
    </location>
</feature>
<dbReference type="PANTHER" id="PTHR43229:SF3">
    <property type="entry name" value="ABC-TYPE MULTIDRUG TRANSPORT SYSTEM, PERMEASE COMPONENT"/>
    <property type="match status" value="1"/>
</dbReference>
<evidence type="ECO:0000259" key="6">
    <source>
        <dbReference type="PROSITE" id="PS51012"/>
    </source>
</evidence>
<dbReference type="InterPro" id="IPR047817">
    <property type="entry name" value="ABC2_TM_bact-type"/>
</dbReference>
<dbReference type="GO" id="GO:0140359">
    <property type="term" value="F:ABC-type transporter activity"/>
    <property type="evidence" value="ECO:0007669"/>
    <property type="project" value="InterPro"/>
</dbReference>
<sequence>MSVLAMSDHTEVAPHSFGLAVRQTVAMAKRSTLEIFRQPALVAPSMIFPIFFAALGASSFGKTTSLPGFPKVDSFLQFSIAATVVQGVLFGSVTGAAALATDIQNGFFDRLLLSPTTRTGILIGRLAGSAIFGALQAAFFIAVLWPFGGKIESGLIGVAIMVVSGGIVALAIGALMSSVAIRTGSAEAVQGAFPLLFVLLFFSSAFFPRETMTGAYRKIADFNPISHLVEGMRELVLSGYTTSALMKAILIPTAVCIAAILFAQTELRRRLAAK</sequence>
<evidence type="ECO:0000313" key="7">
    <source>
        <dbReference type="EMBL" id="CAB4765168.1"/>
    </source>
</evidence>
<proteinExistence type="predicted"/>
<evidence type="ECO:0000256" key="3">
    <source>
        <dbReference type="ARBA" id="ARBA00022989"/>
    </source>
</evidence>
<dbReference type="PROSITE" id="PS51012">
    <property type="entry name" value="ABC_TM2"/>
    <property type="match status" value="1"/>
</dbReference>
<evidence type="ECO:0000256" key="4">
    <source>
        <dbReference type="ARBA" id="ARBA00023136"/>
    </source>
</evidence>
<keyword evidence="4 5" id="KW-0472">Membrane</keyword>
<evidence type="ECO:0000256" key="5">
    <source>
        <dbReference type="SAM" id="Phobius"/>
    </source>
</evidence>
<dbReference type="PIRSF" id="PIRSF006648">
    <property type="entry name" value="DrrB"/>
    <property type="match status" value="1"/>
</dbReference>
<dbReference type="Pfam" id="PF01061">
    <property type="entry name" value="ABC2_membrane"/>
    <property type="match status" value="1"/>
</dbReference>
<feature type="transmembrane region" description="Helical" evidence="5">
    <location>
        <begin position="188"/>
        <end position="207"/>
    </location>
</feature>
<dbReference type="AlphaFoldDB" id="A0A6J6V1S3"/>
<feature type="transmembrane region" description="Helical" evidence="5">
    <location>
        <begin position="40"/>
        <end position="60"/>
    </location>
</feature>
<dbReference type="PANTHER" id="PTHR43229">
    <property type="entry name" value="NODULATION PROTEIN J"/>
    <property type="match status" value="1"/>
</dbReference>
<reference evidence="7" key="1">
    <citation type="submission" date="2020-05" db="EMBL/GenBank/DDBJ databases">
        <authorList>
            <person name="Chiriac C."/>
            <person name="Salcher M."/>
            <person name="Ghai R."/>
            <person name="Kavagutti S V."/>
        </authorList>
    </citation>
    <scope>NUCLEOTIDE SEQUENCE</scope>
</reference>
<dbReference type="InterPro" id="IPR051784">
    <property type="entry name" value="Nod_factor_ABC_transporter"/>
</dbReference>
<feature type="transmembrane region" description="Helical" evidence="5">
    <location>
        <begin position="154"/>
        <end position="176"/>
    </location>
</feature>
<organism evidence="7">
    <name type="scientific">freshwater metagenome</name>
    <dbReference type="NCBI Taxonomy" id="449393"/>
    <lineage>
        <taxon>unclassified sequences</taxon>
        <taxon>metagenomes</taxon>
        <taxon>ecological metagenomes</taxon>
    </lineage>
</organism>
<feature type="transmembrane region" description="Helical" evidence="5">
    <location>
        <begin position="122"/>
        <end position="148"/>
    </location>
</feature>
<comment type="subcellular location">
    <subcellularLocation>
        <location evidence="1">Membrane</location>
        <topology evidence="1">Multi-pass membrane protein</topology>
    </subcellularLocation>
</comment>
<keyword evidence="3 5" id="KW-1133">Transmembrane helix</keyword>
<dbReference type="EMBL" id="CAEZZM010000088">
    <property type="protein sequence ID" value="CAB4765168.1"/>
    <property type="molecule type" value="Genomic_DNA"/>
</dbReference>
<evidence type="ECO:0000256" key="1">
    <source>
        <dbReference type="ARBA" id="ARBA00004141"/>
    </source>
</evidence>
<dbReference type="InterPro" id="IPR013525">
    <property type="entry name" value="ABC2_TM"/>
</dbReference>
<feature type="transmembrane region" description="Helical" evidence="5">
    <location>
        <begin position="244"/>
        <end position="263"/>
    </location>
</feature>